<feature type="domain" description="Glycosyl transferase family 25" evidence="1">
    <location>
        <begin position="9"/>
        <end position="127"/>
    </location>
</feature>
<dbReference type="OrthoDB" id="259382at2"/>
<keyword evidence="2" id="KW-0808">Transferase</keyword>
<accession>A0A2P7S6Z4</accession>
<sequence>MEEPMTRAEAFVIHVKRAVKRRPQVDELVTKLPLATTIIDAVDGETLDDSTIDAHYKHKLHRPHYPFELRRNEIACFLSHRLTWQTILDRGLDAGLIVEDDVQPLDDMFPQMLKLALETVQPGDFIRFPYRAYTDKGERVAGDEQTMLVQPKLVGLGMQMQLVGREAAAELLKVTEVFDRPVDTTIQMRWLTQMRILATRPVAIREINMQLGGSVVQYRAPRPKSEVFAREIKRALYRISVRALSMARA</sequence>
<proteinExistence type="predicted"/>
<dbReference type="EMBL" id="PXYL01000011">
    <property type="protein sequence ID" value="PSJ58246.1"/>
    <property type="molecule type" value="Genomic_DNA"/>
</dbReference>
<evidence type="ECO:0000313" key="2">
    <source>
        <dbReference type="EMBL" id="PSJ58246.1"/>
    </source>
</evidence>
<gene>
    <name evidence="2" type="ORF">C7I85_20535</name>
</gene>
<reference evidence="2 3" key="1">
    <citation type="submission" date="2018-03" db="EMBL/GenBank/DDBJ databases">
        <title>The draft genome of Mesorhizobium soli JCM 19897.</title>
        <authorList>
            <person name="Li L."/>
            <person name="Liu L."/>
            <person name="Liang L."/>
            <person name="Wang T."/>
            <person name="Zhang X."/>
        </authorList>
    </citation>
    <scope>NUCLEOTIDE SEQUENCE [LARGE SCALE GENOMIC DNA]</scope>
    <source>
        <strain evidence="2 3">JCM 19897</strain>
    </source>
</reference>
<name>A0A2P7S6Z4_9HYPH</name>
<protein>
    <submittedName>
        <fullName evidence="2">Glycosyl transferase</fullName>
    </submittedName>
</protein>
<dbReference type="InterPro" id="IPR002654">
    <property type="entry name" value="Glyco_trans_25"/>
</dbReference>
<evidence type="ECO:0000313" key="3">
    <source>
        <dbReference type="Proteomes" id="UP000240653"/>
    </source>
</evidence>
<organism evidence="2 3">
    <name type="scientific">Pseudaminobacter soli</name>
    <name type="common">ex Li et al. 2025</name>
    <dbReference type="NCBI Taxonomy" id="1295366"/>
    <lineage>
        <taxon>Bacteria</taxon>
        <taxon>Pseudomonadati</taxon>
        <taxon>Pseudomonadota</taxon>
        <taxon>Alphaproteobacteria</taxon>
        <taxon>Hyphomicrobiales</taxon>
        <taxon>Phyllobacteriaceae</taxon>
        <taxon>Pseudaminobacter</taxon>
    </lineage>
</organism>
<dbReference type="CDD" id="cd06532">
    <property type="entry name" value="Glyco_transf_25"/>
    <property type="match status" value="1"/>
</dbReference>
<dbReference type="Proteomes" id="UP000240653">
    <property type="component" value="Unassembled WGS sequence"/>
</dbReference>
<keyword evidence="3" id="KW-1185">Reference proteome</keyword>
<dbReference type="GO" id="GO:0016740">
    <property type="term" value="F:transferase activity"/>
    <property type="evidence" value="ECO:0007669"/>
    <property type="project" value="UniProtKB-KW"/>
</dbReference>
<dbReference type="AlphaFoldDB" id="A0A2P7S6Z4"/>
<evidence type="ECO:0000259" key="1">
    <source>
        <dbReference type="Pfam" id="PF01755"/>
    </source>
</evidence>
<dbReference type="Pfam" id="PF01755">
    <property type="entry name" value="Glyco_transf_25"/>
    <property type="match status" value="1"/>
</dbReference>
<comment type="caution">
    <text evidence="2">The sequence shown here is derived from an EMBL/GenBank/DDBJ whole genome shotgun (WGS) entry which is preliminary data.</text>
</comment>